<comment type="function">
    <text evidence="3">Endonuclease that removes tRNA introns. Cleaves pre-tRNA at the 5'- and 3'-splice sites to release the intron. The products are an intron and two tRNA half-molecules bearing 2',3' cyclic phosphate and 5'-OH termini. Recognizes a pseudosymmetric substrate in which 2 bulged loops of 3 bases are separated by a stem of 4 bp.</text>
</comment>
<dbReference type="PIRSF" id="PIRSF005285">
    <property type="entry name" value="tRNA_splic_archaea"/>
    <property type="match status" value="1"/>
</dbReference>
<dbReference type="Gene3D" id="3.40.1170.20">
    <property type="entry name" value="tRNA intron endonuclease, N-terminal domain"/>
    <property type="match status" value="1"/>
</dbReference>
<evidence type="ECO:0000256" key="3">
    <source>
        <dbReference type="ARBA" id="ARBA00024798"/>
    </source>
</evidence>
<name>A0A833ECA5_CALS0</name>
<dbReference type="SUPFAM" id="SSF53032">
    <property type="entry name" value="tRNA-intron endonuclease catalytic domain-like"/>
    <property type="match status" value="1"/>
</dbReference>
<dbReference type="GO" id="GO:0003676">
    <property type="term" value="F:nucleic acid binding"/>
    <property type="evidence" value="ECO:0007669"/>
    <property type="project" value="InterPro"/>
</dbReference>
<dbReference type="InterPro" id="IPR006678">
    <property type="entry name" value="tRNA_intron_Endonuc_N"/>
</dbReference>
<evidence type="ECO:0000313" key="6">
    <source>
        <dbReference type="EMBL" id="HIQ29615.1"/>
    </source>
</evidence>
<keyword evidence="1" id="KW-0819">tRNA processing</keyword>
<feature type="domain" description="tRNA intron endonuclease N-terminal" evidence="5">
    <location>
        <begin position="5"/>
        <end position="77"/>
    </location>
</feature>
<evidence type="ECO:0000256" key="2">
    <source>
        <dbReference type="ARBA" id="ARBA00023239"/>
    </source>
</evidence>
<proteinExistence type="predicted"/>
<dbReference type="SUPFAM" id="SSF55267">
    <property type="entry name" value="tRNA-intron endonuclease N-terminal domain-like"/>
    <property type="match status" value="1"/>
</dbReference>
<dbReference type="InterPro" id="IPR036740">
    <property type="entry name" value="tRNA_intron_Endonuc_N_sf"/>
</dbReference>
<dbReference type="NCBIfam" id="TIGR00324">
    <property type="entry name" value="endA"/>
    <property type="match status" value="1"/>
</dbReference>
<dbReference type="Proteomes" id="UP000608579">
    <property type="component" value="Unassembled WGS sequence"/>
</dbReference>
<dbReference type="InterPro" id="IPR011856">
    <property type="entry name" value="tRNA_endonuc-like_dom_sf"/>
</dbReference>
<dbReference type="GO" id="GO:0000213">
    <property type="term" value="F:tRNA-intron lyase activity"/>
    <property type="evidence" value="ECO:0007669"/>
    <property type="project" value="UniProtKB-EC"/>
</dbReference>
<dbReference type="InterPro" id="IPR006676">
    <property type="entry name" value="tRNA_splic"/>
</dbReference>
<evidence type="ECO:0000256" key="1">
    <source>
        <dbReference type="ARBA" id="ARBA00022694"/>
    </source>
</evidence>
<dbReference type="AlphaFoldDB" id="A0A833ECA5"/>
<dbReference type="EC" id="4.6.1.16" evidence="6"/>
<dbReference type="Gene3D" id="3.40.1350.10">
    <property type="match status" value="1"/>
</dbReference>
<protein>
    <submittedName>
        <fullName evidence="6">tRNA-intron lyase</fullName>
        <ecNumber evidence="6">4.6.1.16</ecNumber>
    </submittedName>
</protein>
<dbReference type="FunFam" id="3.40.1350.10:FF:000006">
    <property type="entry name" value="tRNA-splicing endonuclease"/>
    <property type="match status" value="1"/>
</dbReference>
<feature type="domain" description="tRNA intron endonuclease catalytic" evidence="4">
    <location>
        <begin position="88"/>
        <end position="173"/>
    </location>
</feature>
<dbReference type="CDD" id="cd22363">
    <property type="entry name" value="tRNA-intron_lyase_C"/>
    <property type="match status" value="1"/>
</dbReference>
<dbReference type="EMBL" id="DQVM01000068">
    <property type="protein sequence ID" value="HIQ29615.1"/>
    <property type="molecule type" value="Genomic_DNA"/>
</dbReference>
<dbReference type="PANTHER" id="PTHR13070:SF0">
    <property type="entry name" value="TRNA-SPLICING ENDONUCLEASE SUBUNIT SEN34"/>
    <property type="match status" value="1"/>
</dbReference>
<dbReference type="Pfam" id="PF02778">
    <property type="entry name" value="tRNA_int_endo_N"/>
    <property type="match status" value="1"/>
</dbReference>
<gene>
    <name evidence="6" type="primary">endA</name>
    <name evidence="6" type="ORF">EYH45_03525</name>
</gene>
<dbReference type="InterPro" id="IPR036167">
    <property type="entry name" value="tRNA_intron_Endo_cat-like_sf"/>
</dbReference>
<keyword evidence="2 6" id="KW-0456">Lyase</keyword>
<dbReference type="PANTHER" id="PTHR13070">
    <property type="entry name" value="TRNA-SPLICING ENDONUCLEASE SUBUNIT SEN34-RELATED"/>
    <property type="match status" value="1"/>
</dbReference>
<comment type="caution">
    <text evidence="6">The sequence shown here is derived from an EMBL/GenBank/DDBJ whole genome shotgun (WGS) entry which is preliminary data.</text>
</comment>
<evidence type="ECO:0000259" key="4">
    <source>
        <dbReference type="Pfam" id="PF01974"/>
    </source>
</evidence>
<accession>A0A833ECA5</accession>
<dbReference type="InterPro" id="IPR006677">
    <property type="entry name" value="tRNA_intron_Endonuc_cat-like"/>
</dbReference>
<organism evidence="6 7">
    <name type="scientific">Caldiarchaeum subterraneum</name>
    <dbReference type="NCBI Taxonomy" id="311458"/>
    <lineage>
        <taxon>Archaea</taxon>
        <taxon>Nitrososphaerota</taxon>
        <taxon>Candidatus Caldarchaeales</taxon>
        <taxon>Candidatus Caldarchaeaceae</taxon>
        <taxon>Candidatus Caldarchaeum</taxon>
    </lineage>
</organism>
<dbReference type="InterPro" id="IPR016442">
    <property type="entry name" value="tRNA_splic_arch_short"/>
</dbReference>
<dbReference type="Pfam" id="PF01974">
    <property type="entry name" value="tRNA_int_endo"/>
    <property type="match status" value="1"/>
</dbReference>
<sequence>MKATASLIQDSLIVWDIEESRSLYRIGFYGKPLGIPKPKDASFNSPLILDLIEATYLVEKNMLRITREGREMPLEEIKEYGERTYERFMDKYLVYRDLRERGFIVTPGIKFGSDFAAYKHGPGIDHAPFIIQVKEVKDCLSAFDIVRSGRLATSVRKHFTIAIPDRKSGRVTYLVFEWFKA</sequence>
<evidence type="ECO:0000313" key="7">
    <source>
        <dbReference type="Proteomes" id="UP000608579"/>
    </source>
</evidence>
<dbReference type="GO" id="GO:0000379">
    <property type="term" value="P:tRNA-type intron splice site recognition and cleavage"/>
    <property type="evidence" value="ECO:0007669"/>
    <property type="project" value="TreeGrafter"/>
</dbReference>
<reference evidence="6" key="1">
    <citation type="journal article" date="2020" name="ISME J.">
        <title>Gammaproteobacteria mediating utilization of methyl-, sulfur- and petroleum organic compounds in deep ocean hydrothermal plumes.</title>
        <authorList>
            <person name="Zhou Z."/>
            <person name="Liu Y."/>
            <person name="Pan J."/>
            <person name="Cron B.R."/>
            <person name="Toner B.M."/>
            <person name="Anantharaman K."/>
            <person name="Breier J.A."/>
            <person name="Dick G.J."/>
            <person name="Li M."/>
        </authorList>
    </citation>
    <scope>NUCLEOTIDE SEQUENCE</scope>
    <source>
        <strain evidence="6">SZUA-1515</strain>
    </source>
</reference>
<evidence type="ECO:0000259" key="5">
    <source>
        <dbReference type="Pfam" id="PF02778"/>
    </source>
</evidence>